<dbReference type="RefSeq" id="WP_387701127.1">
    <property type="nucleotide sequence ID" value="NZ_JBIAMX010000009.1"/>
</dbReference>
<dbReference type="GO" id="GO:0004725">
    <property type="term" value="F:protein tyrosine phosphatase activity"/>
    <property type="evidence" value="ECO:0007669"/>
    <property type="project" value="UniProtKB-EC"/>
</dbReference>
<feature type="chain" id="PRO_5045223029" evidence="1">
    <location>
        <begin position="36"/>
        <end position="264"/>
    </location>
</feature>
<comment type="caution">
    <text evidence="3">The sequence shown here is derived from an EMBL/GenBank/DDBJ whole genome shotgun (WGS) entry which is preliminary data.</text>
</comment>
<evidence type="ECO:0000259" key="2">
    <source>
        <dbReference type="PROSITE" id="PS50056"/>
    </source>
</evidence>
<dbReference type="EMBL" id="JBIAMX010000009">
    <property type="protein sequence ID" value="MFF0544607.1"/>
    <property type="molecule type" value="Genomic_DNA"/>
</dbReference>
<name>A0ABW6PQH1_9NOCA</name>
<dbReference type="InterPro" id="IPR026893">
    <property type="entry name" value="Tyr/Ser_Pase_IphP-type"/>
</dbReference>
<organism evidence="3 4">
    <name type="scientific">Nocardia thailandica</name>
    <dbReference type="NCBI Taxonomy" id="257275"/>
    <lineage>
        <taxon>Bacteria</taxon>
        <taxon>Bacillati</taxon>
        <taxon>Actinomycetota</taxon>
        <taxon>Actinomycetes</taxon>
        <taxon>Mycobacteriales</taxon>
        <taxon>Nocardiaceae</taxon>
        <taxon>Nocardia</taxon>
    </lineage>
</organism>
<reference evidence="3 4" key="1">
    <citation type="submission" date="2024-10" db="EMBL/GenBank/DDBJ databases">
        <title>The Natural Products Discovery Center: Release of the First 8490 Sequenced Strains for Exploring Actinobacteria Biosynthetic Diversity.</title>
        <authorList>
            <person name="Kalkreuter E."/>
            <person name="Kautsar S.A."/>
            <person name="Yang D."/>
            <person name="Bader C.D."/>
            <person name="Teijaro C.N."/>
            <person name="Fluegel L."/>
            <person name="Davis C.M."/>
            <person name="Simpson J.R."/>
            <person name="Lauterbach L."/>
            <person name="Steele A.D."/>
            <person name="Gui C."/>
            <person name="Meng S."/>
            <person name="Li G."/>
            <person name="Viehrig K."/>
            <person name="Ye F."/>
            <person name="Su P."/>
            <person name="Kiefer A.F."/>
            <person name="Nichols A."/>
            <person name="Cepeda A.J."/>
            <person name="Yan W."/>
            <person name="Fan B."/>
            <person name="Jiang Y."/>
            <person name="Adhikari A."/>
            <person name="Zheng C.-J."/>
            <person name="Schuster L."/>
            <person name="Cowan T.M."/>
            <person name="Smanski M.J."/>
            <person name="Chevrette M.G."/>
            <person name="De Carvalho L.P.S."/>
            <person name="Shen B."/>
        </authorList>
    </citation>
    <scope>NUCLEOTIDE SEQUENCE [LARGE SCALE GENOMIC DNA]</scope>
    <source>
        <strain evidence="3 4">NPDC004045</strain>
    </source>
</reference>
<feature type="domain" description="Tyrosine specific protein phosphatases" evidence="2">
    <location>
        <begin position="154"/>
        <end position="195"/>
    </location>
</feature>
<accession>A0ABW6PQH1</accession>
<keyword evidence="3" id="KW-0378">Hydrolase</keyword>
<dbReference type="InterPro" id="IPR029021">
    <property type="entry name" value="Prot-tyrosine_phosphatase-like"/>
</dbReference>
<keyword evidence="1" id="KW-0732">Signal</keyword>
<sequence length="264" mass="27210">MTRDRTLRAGLAAATALSLVLGPAAATALAEPAVAADTVAERGLPLTGVVNARDAGGYRTADGRRVRTGLVLRTGALDKATDADLADLAARGVRVVEDLRTSYERIAGPDRLPEGAAGAIRDVMAQASPLAAVAALAGGADMYRGFITTPGANEAFAAVLRDIATTDGAVLYHCSAGKDRTGWTSAVLLTLLGVDRATVTEDYLLSNVFRHAAPGDVLNGVDAAWLDAAFDQVDRSYGDFDGYVRDGLGLSAAEVAALRDKLLA</sequence>
<protein>
    <submittedName>
        <fullName evidence="3">Tyrosine-protein phosphatase</fullName>
        <ecNumber evidence="3">3.1.3.48</ecNumber>
    </submittedName>
</protein>
<dbReference type="Proteomes" id="UP001601444">
    <property type="component" value="Unassembled WGS sequence"/>
</dbReference>
<dbReference type="Pfam" id="PF13350">
    <property type="entry name" value="Y_phosphatase3"/>
    <property type="match status" value="1"/>
</dbReference>
<dbReference type="InterPro" id="IPR000387">
    <property type="entry name" value="Tyr_Pase_dom"/>
</dbReference>
<dbReference type="Gene3D" id="3.90.190.10">
    <property type="entry name" value="Protein tyrosine phosphatase superfamily"/>
    <property type="match status" value="1"/>
</dbReference>
<dbReference type="SUPFAM" id="SSF52799">
    <property type="entry name" value="(Phosphotyrosine protein) phosphatases II"/>
    <property type="match status" value="1"/>
</dbReference>
<evidence type="ECO:0000313" key="3">
    <source>
        <dbReference type="EMBL" id="MFF0544607.1"/>
    </source>
</evidence>
<proteinExistence type="predicted"/>
<evidence type="ECO:0000256" key="1">
    <source>
        <dbReference type="SAM" id="SignalP"/>
    </source>
</evidence>
<feature type="signal peptide" evidence="1">
    <location>
        <begin position="1"/>
        <end position="35"/>
    </location>
</feature>
<evidence type="ECO:0000313" key="4">
    <source>
        <dbReference type="Proteomes" id="UP001601444"/>
    </source>
</evidence>
<dbReference type="EC" id="3.1.3.48" evidence="3"/>
<gene>
    <name evidence="3" type="ORF">ACFYTF_17385</name>
</gene>
<dbReference type="PROSITE" id="PS50056">
    <property type="entry name" value="TYR_PHOSPHATASE_2"/>
    <property type="match status" value="1"/>
</dbReference>
<keyword evidence="4" id="KW-1185">Reference proteome</keyword>